<name>A0A1F6UWX1_9PROT</name>
<comment type="caution">
    <text evidence="1">The sequence shown here is derived from an EMBL/GenBank/DDBJ whole genome shotgun (WGS) entry which is preliminary data.</text>
</comment>
<sequence length="295" mass="32302">MYGGMPYDAFDELPTTTIVLSGGKILVAFAPGEFELSKSRVLSWVKSAGETVSQYYGRFPVPLARLLIVPYDGGGVGGGNAFGYGGAAIRLRLGQYTNEYQLDHDWVLVHEMVHLAFPSVPQRHHWIEEGLATYVEGIARVQAGRLSAHELWAGMLDGMPKGLPQEGDHGLDHTPTWGRTYWGGAIFCLLADVEIRNRTNNRKGLQDALRAILVAGGNMEVRWPITRAFEVGDVATGVPVLTTLYRELKDDPAPVDLPGMWRRLGVAPRGRTVVFSDDAPLAAIRRGIITAPRLT</sequence>
<dbReference type="Gene3D" id="1.10.390.10">
    <property type="entry name" value="Neutral Protease Domain 2"/>
    <property type="match status" value="1"/>
</dbReference>
<dbReference type="InterPro" id="IPR027268">
    <property type="entry name" value="Peptidase_M4/M1_CTD_sf"/>
</dbReference>
<proteinExistence type="predicted"/>
<accession>A0A1F6UWX1</accession>
<gene>
    <name evidence="1" type="ORF">A2W18_12300</name>
</gene>
<dbReference type="Proteomes" id="UP000179076">
    <property type="component" value="Unassembled WGS sequence"/>
</dbReference>
<protein>
    <recommendedName>
        <fullName evidence="3">Peptidase M61 catalytic domain-containing protein</fullName>
    </recommendedName>
</protein>
<dbReference type="EMBL" id="MFSP01000187">
    <property type="protein sequence ID" value="OGI61819.1"/>
    <property type="molecule type" value="Genomic_DNA"/>
</dbReference>
<evidence type="ECO:0008006" key="3">
    <source>
        <dbReference type="Google" id="ProtNLM"/>
    </source>
</evidence>
<evidence type="ECO:0000313" key="1">
    <source>
        <dbReference type="EMBL" id="OGI61819.1"/>
    </source>
</evidence>
<reference evidence="1 2" key="1">
    <citation type="journal article" date="2016" name="Nat. Commun.">
        <title>Thousands of microbial genomes shed light on interconnected biogeochemical processes in an aquifer system.</title>
        <authorList>
            <person name="Anantharaman K."/>
            <person name="Brown C.T."/>
            <person name="Hug L.A."/>
            <person name="Sharon I."/>
            <person name="Castelle C.J."/>
            <person name="Probst A.J."/>
            <person name="Thomas B.C."/>
            <person name="Singh A."/>
            <person name="Wilkins M.J."/>
            <person name="Karaoz U."/>
            <person name="Brodie E.L."/>
            <person name="Williams K.H."/>
            <person name="Hubbard S.S."/>
            <person name="Banfield J.F."/>
        </authorList>
    </citation>
    <scope>NUCLEOTIDE SEQUENCE [LARGE SCALE GENOMIC DNA]</scope>
</reference>
<organism evidence="1 2">
    <name type="scientific">Candidatus Muproteobacteria bacterium RBG_16_60_9</name>
    <dbReference type="NCBI Taxonomy" id="1817755"/>
    <lineage>
        <taxon>Bacteria</taxon>
        <taxon>Pseudomonadati</taxon>
        <taxon>Pseudomonadota</taxon>
        <taxon>Candidatus Muproteobacteria</taxon>
    </lineage>
</organism>
<evidence type="ECO:0000313" key="2">
    <source>
        <dbReference type="Proteomes" id="UP000179076"/>
    </source>
</evidence>
<dbReference type="AlphaFoldDB" id="A0A1F6UWX1"/>